<dbReference type="InterPro" id="IPR036390">
    <property type="entry name" value="WH_DNA-bd_sf"/>
</dbReference>
<dbReference type="SUPFAM" id="SSF46785">
    <property type="entry name" value="Winged helix' DNA-binding domain"/>
    <property type="match status" value="1"/>
</dbReference>
<dbReference type="InterPro" id="IPR036388">
    <property type="entry name" value="WH-like_DNA-bd_sf"/>
</dbReference>
<dbReference type="Pfam" id="PF00126">
    <property type="entry name" value="HTH_1"/>
    <property type="match status" value="1"/>
</dbReference>
<feature type="domain" description="HTH lysR-type" evidence="5">
    <location>
        <begin position="1"/>
        <end position="62"/>
    </location>
</feature>
<dbReference type="Proteomes" id="UP001602370">
    <property type="component" value="Unassembled WGS sequence"/>
</dbReference>
<accession>A0ABW6XNZ1</accession>
<evidence type="ECO:0000256" key="3">
    <source>
        <dbReference type="ARBA" id="ARBA00023125"/>
    </source>
</evidence>
<dbReference type="InterPro" id="IPR005119">
    <property type="entry name" value="LysR_subst-bd"/>
</dbReference>
<proteinExistence type="inferred from homology"/>
<comment type="caution">
    <text evidence="6">The sequence shown here is derived from an EMBL/GenBank/DDBJ whole genome shotgun (WGS) entry which is preliminary data.</text>
</comment>
<comment type="similarity">
    <text evidence="1">Belongs to the LysR transcriptional regulatory family.</text>
</comment>
<sequence>MTMDVHGRDLRYFIAVAEELHFTRAAERLYVSQPALSKQIRALERQLGAPLFDRDRHGVRLTPVGTALLPHARAVLAAWAEADGAVRRARAAERSTLVVGMSTSPGRGGLLPAIRSRFTEAHPEAVLKLRQVGWEDPTAGLADGASDVAFVWLPLPAAERFRWVVVAAEPRLVALPETHPLAARERLDFADLLDEPFLALPATGPELRDHWLALDSRGGRPPVVGAEIAGADETYEALVGGLGICLVAAGNAPLLARDGVVTRPVDGVGPSQFVLAHRADDTRPLVRAYAEAAAGRSGQAGRAGRPDSYER</sequence>
<evidence type="ECO:0000256" key="1">
    <source>
        <dbReference type="ARBA" id="ARBA00009437"/>
    </source>
</evidence>
<evidence type="ECO:0000259" key="5">
    <source>
        <dbReference type="PROSITE" id="PS50931"/>
    </source>
</evidence>
<dbReference type="Pfam" id="PF03466">
    <property type="entry name" value="LysR_substrate"/>
    <property type="match status" value="1"/>
</dbReference>
<dbReference type="Gene3D" id="3.40.190.10">
    <property type="entry name" value="Periplasmic binding protein-like II"/>
    <property type="match status" value="2"/>
</dbReference>
<keyword evidence="2" id="KW-0805">Transcription regulation</keyword>
<reference evidence="6 7" key="1">
    <citation type="submission" date="2024-10" db="EMBL/GenBank/DDBJ databases">
        <title>The Natural Products Discovery Center: Release of the First 8490 Sequenced Strains for Exploring Actinobacteria Biosynthetic Diversity.</title>
        <authorList>
            <person name="Kalkreuter E."/>
            <person name="Kautsar S.A."/>
            <person name="Yang D."/>
            <person name="Bader C.D."/>
            <person name="Teijaro C.N."/>
            <person name="Fluegel L."/>
            <person name="Davis C.M."/>
            <person name="Simpson J.R."/>
            <person name="Lauterbach L."/>
            <person name="Steele A.D."/>
            <person name="Gui C."/>
            <person name="Meng S."/>
            <person name="Li G."/>
            <person name="Viehrig K."/>
            <person name="Ye F."/>
            <person name="Su P."/>
            <person name="Kiefer A.F."/>
            <person name="Nichols A."/>
            <person name="Cepeda A.J."/>
            <person name="Yan W."/>
            <person name="Fan B."/>
            <person name="Jiang Y."/>
            <person name="Adhikari A."/>
            <person name="Zheng C.-J."/>
            <person name="Schuster L."/>
            <person name="Cowan T.M."/>
            <person name="Smanski M.J."/>
            <person name="Chevrette M.G."/>
            <person name="De Carvalho L.P.S."/>
            <person name="Shen B."/>
        </authorList>
    </citation>
    <scope>NUCLEOTIDE SEQUENCE [LARGE SCALE GENOMIC DNA]</scope>
    <source>
        <strain evidence="6 7">NPDC012605</strain>
    </source>
</reference>
<dbReference type="PRINTS" id="PR00039">
    <property type="entry name" value="HTHLYSR"/>
</dbReference>
<dbReference type="InterPro" id="IPR000847">
    <property type="entry name" value="LysR_HTH_N"/>
</dbReference>
<gene>
    <name evidence="6" type="ORF">ACFY8C_12770</name>
</gene>
<dbReference type="CDD" id="cd08414">
    <property type="entry name" value="PBP2_LTTR_aromatics_like"/>
    <property type="match status" value="1"/>
</dbReference>
<protein>
    <submittedName>
        <fullName evidence="6">LysR substrate-binding domain-containing protein</fullName>
    </submittedName>
</protein>
<dbReference type="PROSITE" id="PS50931">
    <property type="entry name" value="HTH_LYSR"/>
    <property type="match status" value="1"/>
</dbReference>
<keyword evidence="3" id="KW-0238">DNA-binding</keyword>
<evidence type="ECO:0000256" key="4">
    <source>
        <dbReference type="ARBA" id="ARBA00023163"/>
    </source>
</evidence>
<keyword evidence="4" id="KW-0804">Transcription</keyword>
<name>A0ABW6XNZ1_9ACTN</name>
<dbReference type="Gene3D" id="1.10.10.10">
    <property type="entry name" value="Winged helix-like DNA-binding domain superfamily/Winged helix DNA-binding domain"/>
    <property type="match status" value="1"/>
</dbReference>
<evidence type="ECO:0000313" key="6">
    <source>
        <dbReference type="EMBL" id="MFF5919214.1"/>
    </source>
</evidence>
<dbReference type="SUPFAM" id="SSF53850">
    <property type="entry name" value="Periplasmic binding protein-like II"/>
    <property type="match status" value="1"/>
</dbReference>
<dbReference type="PANTHER" id="PTHR30346">
    <property type="entry name" value="TRANSCRIPTIONAL DUAL REGULATOR HCAR-RELATED"/>
    <property type="match status" value="1"/>
</dbReference>
<dbReference type="PANTHER" id="PTHR30346:SF0">
    <property type="entry name" value="HCA OPERON TRANSCRIPTIONAL ACTIVATOR HCAR"/>
    <property type="match status" value="1"/>
</dbReference>
<dbReference type="EMBL" id="JBIBDZ010000003">
    <property type="protein sequence ID" value="MFF5919214.1"/>
    <property type="molecule type" value="Genomic_DNA"/>
</dbReference>
<evidence type="ECO:0000256" key="2">
    <source>
        <dbReference type="ARBA" id="ARBA00023015"/>
    </source>
</evidence>
<keyword evidence="7" id="KW-1185">Reference proteome</keyword>
<organism evidence="6 7">
    <name type="scientific">Streptomyces flavochromogenes</name>
    <dbReference type="NCBI Taxonomy" id="68199"/>
    <lineage>
        <taxon>Bacteria</taxon>
        <taxon>Bacillati</taxon>
        <taxon>Actinomycetota</taxon>
        <taxon>Actinomycetes</taxon>
        <taxon>Kitasatosporales</taxon>
        <taxon>Streptomycetaceae</taxon>
        <taxon>Streptomyces</taxon>
    </lineage>
</organism>
<evidence type="ECO:0000313" key="7">
    <source>
        <dbReference type="Proteomes" id="UP001602370"/>
    </source>
</evidence>
<dbReference type="RefSeq" id="WP_051820691.1">
    <property type="nucleotide sequence ID" value="NZ_JBIBDZ010000003.1"/>
</dbReference>